<dbReference type="EMBL" id="JAOPHQ010000597">
    <property type="protein sequence ID" value="KAK0153970.1"/>
    <property type="molecule type" value="Genomic_DNA"/>
</dbReference>
<dbReference type="AlphaFoldDB" id="A0AA47N8Q6"/>
<gene>
    <name evidence="1" type="ORF">N1851_003937</name>
</gene>
<protein>
    <submittedName>
        <fullName evidence="1">Uncharacterized protein</fullName>
    </submittedName>
</protein>
<evidence type="ECO:0000313" key="2">
    <source>
        <dbReference type="Proteomes" id="UP001174136"/>
    </source>
</evidence>
<evidence type="ECO:0000313" key="1">
    <source>
        <dbReference type="EMBL" id="KAK0153970.1"/>
    </source>
</evidence>
<keyword evidence="2" id="KW-1185">Reference proteome</keyword>
<organism evidence="1 2">
    <name type="scientific">Merluccius polli</name>
    <name type="common">Benguela hake</name>
    <name type="synonym">Merluccius cadenati</name>
    <dbReference type="NCBI Taxonomy" id="89951"/>
    <lineage>
        <taxon>Eukaryota</taxon>
        <taxon>Metazoa</taxon>
        <taxon>Chordata</taxon>
        <taxon>Craniata</taxon>
        <taxon>Vertebrata</taxon>
        <taxon>Euteleostomi</taxon>
        <taxon>Actinopterygii</taxon>
        <taxon>Neopterygii</taxon>
        <taxon>Teleostei</taxon>
        <taxon>Neoteleostei</taxon>
        <taxon>Acanthomorphata</taxon>
        <taxon>Zeiogadaria</taxon>
        <taxon>Gadariae</taxon>
        <taxon>Gadiformes</taxon>
        <taxon>Gadoidei</taxon>
        <taxon>Merlucciidae</taxon>
        <taxon>Merluccius</taxon>
    </lineage>
</organism>
<comment type="caution">
    <text evidence="1">The sequence shown here is derived from an EMBL/GenBank/DDBJ whole genome shotgun (WGS) entry which is preliminary data.</text>
</comment>
<dbReference type="Proteomes" id="UP001174136">
    <property type="component" value="Unassembled WGS sequence"/>
</dbReference>
<sequence length="331" mass="36532">MNVLSECYEALFEQLGSQLFHSPLIKSVTPAARQALRQCERIKAVINATRPFKVRVQKKASICLKAGALTMVPVTCPQLESVEFLLEPLSLEEEHLPAGLLVFPTLVCARKGLLYAPVVNVNNAEVTRSYMDPSDGMVVMYGEEGPQEIPEPARPSVLDEREILPENLASYEQGPGEPIADQGANLTQLSEALESPRAPSPDEIDDQLEIAQQPATPSSVSGGNRADVLFLSNFLQYFLGIPRRSQASWEKKTLQRLLGWPQGLPEATRGHPYQVPEPAQLAPLNLEEQRFYSEAKPNHPVEEPHFGHLYLGPYSFGHDPEFMTIAGCPAI</sequence>
<proteinExistence type="predicted"/>
<name>A0AA47N8Q6_MERPO</name>
<accession>A0AA47N8Q6</accession>
<reference evidence="1" key="1">
    <citation type="journal article" date="2023" name="Front. Mar. Sci.">
        <title>A new Merluccius polli reference genome to investigate the effects of global change in West African waters.</title>
        <authorList>
            <person name="Mateo J.L."/>
            <person name="Blanco-Fernandez C."/>
            <person name="Garcia-Vazquez E."/>
            <person name="Machado-Schiaffino G."/>
        </authorList>
    </citation>
    <scope>NUCLEOTIDE SEQUENCE</scope>
    <source>
        <strain evidence="1">C29</strain>
        <tissue evidence="1">Fin</tissue>
    </source>
</reference>